<keyword evidence="1" id="KW-1133">Transmembrane helix</keyword>
<proteinExistence type="predicted"/>
<accession>A0ABT0IQE3</accession>
<protein>
    <submittedName>
        <fullName evidence="2">Uncharacterized protein</fullName>
    </submittedName>
</protein>
<evidence type="ECO:0000313" key="2">
    <source>
        <dbReference type="EMBL" id="MCK8780095.1"/>
    </source>
</evidence>
<keyword evidence="1" id="KW-0472">Membrane</keyword>
<evidence type="ECO:0000256" key="1">
    <source>
        <dbReference type="SAM" id="Phobius"/>
    </source>
</evidence>
<comment type="caution">
    <text evidence="2">The sequence shown here is derived from an EMBL/GenBank/DDBJ whole genome shotgun (WGS) entry which is preliminary data.</text>
</comment>
<gene>
    <name evidence="2" type="ORF">M0654_08880</name>
</gene>
<organism evidence="2 3">
    <name type="scientific">Neorhizobium turbinariae</name>
    <dbReference type="NCBI Taxonomy" id="2937795"/>
    <lineage>
        <taxon>Bacteria</taxon>
        <taxon>Pseudomonadati</taxon>
        <taxon>Pseudomonadota</taxon>
        <taxon>Alphaproteobacteria</taxon>
        <taxon>Hyphomicrobiales</taxon>
        <taxon>Rhizobiaceae</taxon>
        <taxon>Rhizobium/Agrobacterium group</taxon>
        <taxon>Neorhizobium</taxon>
    </lineage>
</organism>
<dbReference type="EMBL" id="JALPRY010000010">
    <property type="protein sequence ID" value="MCK8780095.1"/>
    <property type="molecule type" value="Genomic_DNA"/>
</dbReference>
<feature type="transmembrane region" description="Helical" evidence="1">
    <location>
        <begin position="24"/>
        <end position="44"/>
    </location>
</feature>
<dbReference type="RefSeq" id="WP_199925182.1">
    <property type="nucleotide sequence ID" value="NZ_JALPRY010000010.1"/>
</dbReference>
<reference evidence="2 3" key="1">
    <citation type="submission" date="2022-04" db="EMBL/GenBank/DDBJ databases">
        <title>Rhizobium coralii sp. nov., isolated from coral Turbinaria peltata.</title>
        <authorList>
            <person name="Sun H."/>
        </authorList>
    </citation>
    <scope>NUCLEOTIDE SEQUENCE [LARGE SCALE GENOMIC DNA]</scope>
    <source>
        <strain evidence="2 3">NTR19</strain>
    </source>
</reference>
<evidence type="ECO:0000313" key="3">
    <source>
        <dbReference type="Proteomes" id="UP001202827"/>
    </source>
</evidence>
<sequence>MQKNSRARAIAIAKAVDDEKFKRLRFLALAIGATAALLSLPVFLF</sequence>
<keyword evidence="3" id="KW-1185">Reference proteome</keyword>
<keyword evidence="1" id="KW-0812">Transmembrane</keyword>
<name>A0ABT0IQE3_9HYPH</name>
<dbReference type="Proteomes" id="UP001202827">
    <property type="component" value="Unassembled WGS sequence"/>
</dbReference>